<dbReference type="InterPro" id="IPR008996">
    <property type="entry name" value="IL1/FGF"/>
</dbReference>
<dbReference type="EMBL" id="WKFB01000184">
    <property type="protein sequence ID" value="KAF6732589.1"/>
    <property type="molecule type" value="Genomic_DNA"/>
</dbReference>
<keyword evidence="11" id="KW-0497">Mitogen</keyword>
<evidence type="ECO:0000313" key="13">
    <source>
        <dbReference type="EMBL" id="KAF6732589.1"/>
    </source>
</evidence>
<dbReference type="GO" id="GO:0005125">
    <property type="term" value="F:cytokine activity"/>
    <property type="evidence" value="ECO:0007669"/>
    <property type="project" value="UniProtKB-UniRule"/>
</dbReference>
<keyword evidence="7 12" id="KW-0964">Secreted</keyword>
<dbReference type="GO" id="GO:0019221">
    <property type="term" value="P:cytokine-mediated signaling pathway"/>
    <property type="evidence" value="ECO:0007669"/>
    <property type="project" value="TreeGrafter"/>
</dbReference>
<name>A0A834CNY6_ORYME</name>
<evidence type="ECO:0000256" key="2">
    <source>
        <dbReference type="ARBA" id="ARBA00004514"/>
    </source>
</evidence>
<keyword evidence="10" id="KW-0458">Lysosome</keyword>
<dbReference type="GO" id="GO:0048246">
    <property type="term" value="P:macrophage chemotaxis"/>
    <property type="evidence" value="ECO:0007669"/>
    <property type="project" value="TreeGrafter"/>
</dbReference>
<evidence type="ECO:0000256" key="9">
    <source>
        <dbReference type="ARBA" id="ARBA00023198"/>
    </source>
</evidence>
<dbReference type="GO" id="GO:0051781">
    <property type="term" value="P:positive regulation of cell division"/>
    <property type="evidence" value="ECO:0007669"/>
    <property type="project" value="UniProtKB-KW"/>
</dbReference>
<dbReference type="AlphaFoldDB" id="A0A834CNY6"/>
<evidence type="ECO:0000256" key="7">
    <source>
        <dbReference type="ARBA" id="ARBA00022525"/>
    </source>
</evidence>
<dbReference type="GO" id="GO:0042119">
    <property type="term" value="P:neutrophil activation"/>
    <property type="evidence" value="ECO:0007669"/>
    <property type="project" value="TreeGrafter"/>
</dbReference>
<sequence length="407" mass="47161">MDLKESVIDGGVFISHHLCDGKHQYKVEKVVNAMKNEKKMFVRTGDHLIGMDGISLDNFTPEDLARSLSEGNISKLTVQKTTRQKDQIEEEPPQGAIFDSEEFTVMSFSWKMKREKELEQHQNIKNEVNKGVETSDLLVIKMRKTTVSVMIGRGCPSKSKEMDIPRTSCAIEEIVLVAESSNVTLAPHNPKLIQQKWRAIFELFRRIDLDHMPAQMRKMKMYMDLYVDKWMHWNGTDEGDCGSSTLLLPRGDGMFRLEKLSEVFIEHKPSHRYLKRICSKTGLYTSPNPEKVTIYYYKSNIMEKTYRGMPVALNFTNSNCFLKCCKEGEDVVLQIETYEKSSLRQISKSDDNALAFVFYMKADRTKLRKFESALYEGWFICVQESTKAEVEPLNDMREELFLFIIQK</sequence>
<reference evidence="13" key="1">
    <citation type="journal article" name="BMC Genomics">
        <title>Long-read sequencing and de novo genome assembly of marine medaka (Oryzias melastigma).</title>
        <authorList>
            <person name="Liang P."/>
            <person name="Saqib H.S.A."/>
            <person name="Ni X."/>
            <person name="Shen Y."/>
        </authorList>
    </citation>
    <scope>NUCLEOTIDE SEQUENCE</scope>
    <source>
        <strain evidence="13">Bigg-433</strain>
    </source>
</reference>
<dbReference type="GO" id="GO:0005615">
    <property type="term" value="C:extracellular space"/>
    <property type="evidence" value="ECO:0007669"/>
    <property type="project" value="UniProtKB-KW"/>
</dbReference>
<dbReference type="GO" id="GO:0005829">
    <property type="term" value="C:cytosol"/>
    <property type="evidence" value="ECO:0007669"/>
    <property type="project" value="UniProtKB-SubCell"/>
</dbReference>
<dbReference type="SUPFAM" id="SSF50353">
    <property type="entry name" value="Cytokine"/>
    <property type="match status" value="1"/>
</dbReference>
<keyword evidence="8" id="KW-0666">Pyrogen</keyword>
<organism evidence="13 14">
    <name type="scientific">Oryzias melastigma</name>
    <name type="common">Marine medaka</name>
    <dbReference type="NCBI Taxonomy" id="30732"/>
    <lineage>
        <taxon>Eukaryota</taxon>
        <taxon>Metazoa</taxon>
        <taxon>Chordata</taxon>
        <taxon>Craniata</taxon>
        <taxon>Vertebrata</taxon>
        <taxon>Euteleostomi</taxon>
        <taxon>Actinopterygii</taxon>
        <taxon>Neopterygii</taxon>
        <taxon>Teleostei</taxon>
        <taxon>Neoteleostei</taxon>
        <taxon>Acanthomorphata</taxon>
        <taxon>Ovalentaria</taxon>
        <taxon>Atherinomorphae</taxon>
        <taxon>Beloniformes</taxon>
        <taxon>Adrianichthyidae</taxon>
        <taxon>Oryziinae</taxon>
        <taxon>Oryzias</taxon>
    </lineage>
</organism>
<comment type="subcellular location">
    <subcellularLocation>
        <location evidence="2">Cytoplasm</location>
        <location evidence="2">Cytosol</location>
    </subcellularLocation>
    <subcellularLocation>
        <location evidence="1">Lysosome</location>
    </subcellularLocation>
    <subcellularLocation>
        <location evidence="3">Secreted</location>
        <location evidence="3">Extracellular exosome</location>
    </subcellularLocation>
</comment>
<dbReference type="CDD" id="cd00100">
    <property type="entry name" value="beta-trefoil_IL1"/>
    <property type="match status" value="1"/>
</dbReference>
<dbReference type="GO" id="GO:0001660">
    <property type="term" value="P:fever generation"/>
    <property type="evidence" value="ECO:0007669"/>
    <property type="project" value="UniProtKB-KW"/>
</dbReference>
<accession>A0A834CNY6</accession>
<gene>
    <name evidence="13" type="ORF">FQA47_011135</name>
</gene>
<dbReference type="GO" id="GO:0071222">
    <property type="term" value="P:cellular response to lipopolysaccharide"/>
    <property type="evidence" value="ECO:0007669"/>
    <property type="project" value="TreeGrafter"/>
</dbReference>
<dbReference type="Gene3D" id="2.80.10.50">
    <property type="match status" value="1"/>
</dbReference>
<dbReference type="PANTHER" id="PTHR10078">
    <property type="entry name" value="INTERLEUKIN-1 FAMILY MEMBER"/>
    <property type="match status" value="1"/>
</dbReference>
<evidence type="ECO:0000256" key="10">
    <source>
        <dbReference type="ARBA" id="ARBA00023228"/>
    </source>
</evidence>
<keyword evidence="5" id="KW-0963">Cytoplasm</keyword>
<dbReference type="GO" id="GO:0006955">
    <property type="term" value="P:immune response"/>
    <property type="evidence" value="ECO:0007669"/>
    <property type="project" value="InterPro"/>
</dbReference>
<dbReference type="PANTHER" id="PTHR10078:SF30">
    <property type="entry name" value="INTERLEUKIN-1 BETA"/>
    <property type="match status" value="1"/>
</dbReference>
<evidence type="ECO:0000256" key="11">
    <source>
        <dbReference type="ARBA" id="ARBA00023246"/>
    </source>
</evidence>
<evidence type="ECO:0000256" key="3">
    <source>
        <dbReference type="ARBA" id="ARBA00004550"/>
    </source>
</evidence>
<keyword evidence="6" id="KW-0202">Cytokine</keyword>
<evidence type="ECO:0000256" key="5">
    <source>
        <dbReference type="ARBA" id="ARBA00022490"/>
    </source>
</evidence>
<dbReference type="InterPro" id="IPR000975">
    <property type="entry name" value="IL-1_fam"/>
</dbReference>
<evidence type="ECO:0000256" key="1">
    <source>
        <dbReference type="ARBA" id="ARBA00004371"/>
    </source>
</evidence>
<evidence type="ECO:0000256" key="4">
    <source>
        <dbReference type="ARBA" id="ARBA00010448"/>
    </source>
</evidence>
<proteinExistence type="inferred from homology"/>
<dbReference type="Pfam" id="PF00340">
    <property type="entry name" value="IL1"/>
    <property type="match status" value="1"/>
</dbReference>
<comment type="similarity">
    <text evidence="4 12">Belongs to the IL-1 family.</text>
</comment>
<evidence type="ECO:0000256" key="12">
    <source>
        <dbReference type="RuleBase" id="RU003753"/>
    </source>
</evidence>
<dbReference type="GO" id="GO:1901222">
    <property type="term" value="P:regulation of non-canonical NF-kappaB signal transduction"/>
    <property type="evidence" value="ECO:0007669"/>
    <property type="project" value="TreeGrafter"/>
</dbReference>
<dbReference type="PRINTS" id="PR00264">
    <property type="entry name" value="INTERLEUKIN1"/>
</dbReference>
<dbReference type="GO" id="GO:0005149">
    <property type="term" value="F:interleukin-1 receptor binding"/>
    <property type="evidence" value="ECO:0007669"/>
    <property type="project" value="UniProtKB-UniRule"/>
</dbReference>
<protein>
    <recommendedName>
        <fullName evidence="12">Interleukin-1</fullName>
    </recommendedName>
</protein>
<evidence type="ECO:0000256" key="8">
    <source>
        <dbReference type="ARBA" id="ARBA00022620"/>
    </source>
</evidence>
<comment type="caution">
    <text evidence="13">The sequence shown here is derived from an EMBL/GenBank/DDBJ whole genome shotgun (WGS) entry which is preliminary data.</text>
</comment>
<keyword evidence="9" id="KW-0395">Inflammatory response</keyword>
<evidence type="ECO:0000313" key="14">
    <source>
        <dbReference type="Proteomes" id="UP000646548"/>
    </source>
</evidence>
<dbReference type="GO" id="GO:0005764">
    <property type="term" value="C:lysosome"/>
    <property type="evidence" value="ECO:0007669"/>
    <property type="project" value="UniProtKB-SubCell"/>
</dbReference>
<dbReference type="GO" id="GO:0010628">
    <property type="term" value="P:positive regulation of gene expression"/>
    <property type="evidence" value="ECO:0007669"/>
    <property type="project" value="TreeGrafter"/>
</dbReference>
<dbReference type="Proteomes" id="UP000646548">
    <property type="component" value="Unassembled WGS sequence"/>
</dbReference>
<evidence type="ECO:0000256" key="6">
    <source>
        <dbReference type="ARBA" id="ARBA00022514"/>
    </source>
</evidence>